<feature type="transmembrane region" description="Helical" evidence="6">
    <location>
        <begin position="301"/>
        <end position="322"/>
    </location>
</feature>
<dbReference type="Gene3D" id="1.20.1720.10">
    <property type="entry name" value="Multidrug resistance protein D"/>
    <property type="match status" value="1"/>
</dbReference>
<keyword evidence="2" id="KW-0813">Transport</keyword>
<dbReference type="InterPro" id="IPR036259">
    <property type="entry name" value="MFS_trans_sf"/>
</dbReference>
<accession>A0A0A2SRZ5</accession>
<dbReference type="PANTHER" id="PTHR23502">
    <property type="entry name" value="MAJOR FACILITATOR SUPERFAMILY"/>
    <property type="match status" value="1"/>
</dbReference>
<dbReference type="Pfam" id="PF07690">
    <property type="entry name" value="MFS_1"/>
    <property type="match status" value="1"/>
</dbReference>
<evidence type="ECO:0000256" key="2">
    <source>
        <dbReference type="ARBA" id="ARBA00022448"/>
    </source>
</evidence>
<gene>
    <name evidence="8" type="ORF">EP47_01550</name>
</gene>
<keyword evidence="5 6" id="KW-0472">Membrane</keyword>
<dbReference type="OrthoDB" id="9814303at2"/>
<feature type="non-terminal residue" evidence="8">
    <location>
        <position position="324"/>
    </location>
</feature>
<sequence>MPKSHNSILFLGLLSTFSLLTFDLYQPSVPFINNYFNISPSLGQLTLSLYLLIYGATHLLWGPLIDHFGRRHLLSGNLILALIASLMCAFALNITMLICGRVLQGFTLCCANLIAYSASRDFEDTVIRAKVLSYISMTVSISPIIAPVFGALIFHHFGWQANFIVMAIVAFILFIQSKISLLESPFWTPPQNSFSIKKILNEYKLIFSIPSLWCASFILMFSMSAVMLVVINSSYLIIDVLNYSPLAYGFIFILNGLNIIFGNYLGIWLRERLAISTTIYLGNWLIILGGGAMLITSKLYGFSLMVLFFSLISNLGISVTAAPT</sequence>
<keyword evidence="9" id="KW-1185">Reference proteome</keyword>
<dbReference type="AlphaFoldDB" id="A0A0A2SRZ5"/>
<feature type="transmembrane region" description="Helical" evidence="6">
    <location>
        <begin position="273"/>
        <end position="295"/>
    </location>
</feature>
<evidence type="ECO:0000256" key="6">
    <source>
        <dbReference type="SAM" id="Phobius"/>
    </source>
</evidence>
<evidence type="ECO:0000256" key="4">
    <source>
        <dbReference type="ARBA" id="ARBA00022989"/>
    </source>
</evidence>
<dbReference type="PANTHER" id="PTHR23502:SF132">
    <property type="entry name" value="POLYAMINE TRANSPORTER 2-RELATED"/>
    <property type="match status" value="1"/>
</dbReference>
<feature type="transmembrane region" description="Helical" evidence="6">
    <location>
        <begin position="131"/>
        <end position="153"/>
    </location>
</feature>
<evidence type="ECO:0000256" key="1">
    <source>
        <dbReference type="ARBA" id="ARBA00004141"/>
    </source>
</evidence>
<feature type="domain" description="Major facilitator superfamily (MFS) profile" evidence="7">
    <location>
        <begin position="7"/>
        <end position="324"/>
    </location>
</feature>
<name>A0A0A2SRZ5_9GAMM</name>
<feature type="transmembrane region" description="Helical" evidence="6">
    <location>
        <begin position="243"/>
        <end position="261"/>
    </location>
</feature>
<dbReference type="GO" id="GO:1990961">
    <property type="term" value="P:xenobiotic detoxification by transmembrane export across the plasma membrane"/>
    <property type="evidence" value="ECO:0007669"/>
    <property type="project" value="TreeGrafter"/>
</dbReference>
<dbReference type="InterPro" id="IPR011701">
    <property type="entry name" value="MFS"/>
</dbReference>
<evidence type="ECO:0000256" key="5">
    <source>
        <dbReference type="ARBA" id="ARBA00023136"/>
    </source>
</evidence>
<dbReference type="Proteomes" id="UP000054422">
    <property type="component" value="Unassembled WGS sequence"/>
</dbReference>
<keyword evidence="3 6" id="KW-0812">Transmembrane</keyword>
<proteinExistence type="predicted"/>
<evidence type="ECO:0000313" key="9">
    <source>
        <dbReference type="Proteomes" id="UP000054422"/>
    </source>
</evidence>
<dbReference type="GO" id="GO:0005886">
    <property type="term" value="C:plasma membrane"/>
    <property type="evidence" value="ECO:0007669"/>
    <property type="project" value="TreeGrafter"/>
</dbReference>
<organism evidence="8 9">
    <name type="scientific">Legionella norrlandica</name>
    <dbReference type="NCBI Taxonomy" id="1498499"/>
    <lineage>
        <taxon>Bacteria</taxon>
        <taxon>Pseudomonadati</taxon>
        <taxon>Pseudomonadota</taxon>
        <taxon>Gammaproteobacteria</taxon>
        <taxon>Legionellales</taxon>
        <taxon>Legionellaceae</taxon>
        <taxon>Legionella</taxon>
    </lineage>
</organism>
<dbReference type="InterPro" id="IPR020846">
    <property type="entry name" value="MFS_dom"/>
</dbReference>
<dbReference type="EMBL" id="JNCF01000092">
    <property type="protein sequence ID" value="KGP62224.1"/>
    <property type="molecule type" value="Genomic_DNA"/>
</dbReference>
<feature type="transmembrane region" description="Helical" evidence="6">
    <location>
        <begin position="102"/>
        <end position="119"/>
    </location>
</feature>
<comment type="subcellular location">
    <subcellularLocation>
        <location evidence="1">Membrane</location>
        <topology evidence="1">Multi-pass membrane protein</topology>
    </subcellularLocation>
</comment>
<feature type="transmembrane region" description="Helical" evidence="6">
    <location>
        <begin position="47"/>
        <end position="65"/>
    </location>
</feature>
<dbReference type="STRING" id="1498499.EP47_01550"/>
<evidence type="ECO:0000313" key="8">
    <source>
        <dbReference type="EMBL" id="KGP62224.1"/>
    </source>
</evidence>
<protein>
    <submittedName>
        <fullName evidence="8">MFS transporter</fullName>
    </submittedName>
</protein>
<keyword evidence="4 6" id="KW-1133">Transmembrane helix</keyword>
<comment type="caution">
    <text evidence="8">The sequence shown here is derived from an EMBL/GenBank/DDBJ whole genome shotgun (WGS) entry which is preliminary data.</text>
</comment>
<feature type="transmembrane region" description="Helical" evidence="6">
    <location>
        <begin position="77"/>
        <end position="96"/>
    </location>
</feature>
<dbReference type="GO" id="GO:0022857">
    <property type="term" value="F:transmembrane transporter activity"/>
    <property type="evidence" value="ECO:0007669"/>
    <property type="project" value="InterPro"/>
</dbReference>
<reference evidence="8 9" key="1">
    <citation type="submission" date="2014-05" db="EMBL/GenBank/DDBJ databases">
        <authorList>
            <person name="Rizzardi K."/>
            <person name="Winiecka-Krusnell J."/>
            <person name="Ramliden M."/>
            <person name="Alm E."/>
            <person name="Andersson S."/>
            <person name="Byfors S."/>
        </authorList>
    </citation>
    <scope>NUCLEOTIDE SEQUENCE [LARGE SCALE GENOMIC DNA]</scope>
    <source>
        <strain evidence="8 9">LEGN</strain>
    </source>
</reference>
<dbReference type="PROSITE" id="PS50850">
    <property type="entry name" value="MFS"/>
    <property type="match status" value="1"/>
</dbReference>
<dbReference type="SUPFAM" id="SSF103473">
    <property type="entry name" value="MFS general substrate transporter"/>
    <property type="match status" value="1"/>
</dbReference>
<feature type="transmembrane region" description="Helical" evidence="6">
    <location>
        <begin position="205"/>
        <end position="231"/>
    </location>
</feature>
<feature type="transmembrane region" description="Helical" evidence="6">
    <location>
        <begin position="159"/>
        <end position="175"/>
    </location>
</feature>
<evidence type="ECO:0000259" key="7">
    <source>
        <dbReference type="PROSITE" id="PS50850"/>
    </source>
</evidence>
<evidence type="ECO:0000256" key="3">
    <source>
        <dbReference type="ARBA" id="ARBA00022692"/>
    </source>
</evidence>
<dbReference type="RefSeq" id="WP_035891514.1">
    <property type="nucleotide sequence ID" value="NZ_JNCF01000092.1"/>
</dbReference>